<proteinExistence type="predicted"/>
<gene>
    <name evidence="1" type="ordered locus">Francci3_3988</name>
</gene>
<accession>Q2J5V4</accession>
<keyword evidence="2" id="KW-1185">Reference proteome</keyword>
<organism evidence="1 2">
    <name type="scientific">Frankia casuarinae (strain DSM 45818 / CECT 9043 / HFP020203 / CcI3)</name>
    <dbReference type="NCBI Taxonomy" id="106370"/>
    <lineage>
        <taxon>Bacteria</taxon>
        <taxon>Bacillati</taxon>
        <taxon>Actinomycetota</taxon>
        <taxon>Actinomycetes</taxon>
        <taxon>Frankiales</taxon>
        <taxon>Frankiaceae</taxon>
        <taxon>Frankia</taxon>
    </lineage>
</organism>
<dbReference type="eggNOG" id="ENOG502ZR6S">
    <property type="taxonomic scope" value="Bacteria"/>
</dbReference>
<name>Q2J5V4_FRACC</name>
<dbReference type="KEGG" id="fra:Francci3_3988"/>
<dbReference type="Proteomes" id="UP000001937">
    <property type="component" value="Chromosome"/>
</dbReference>
<dbReference type="EMBL" id="CP000249">
    <property type="protein sequence ID" value="ABD13338.1"/>
    <property type="molecule type" value="Genomic_DNA"/>
</dbReference>
<protein>
    <submittedName>
        <fullName evidence="1">Uncharacterized protein</fullName>
    </submittedName>
</protein>
<sequence>MPVEVRGVRPDGVGLLFRCRGTAIRLALYRPGRAVWQIAVRDKAWCPEESLQLWTHHPLGTPDVPTDARLAFPRGTEPDQELVIDGARVWGWCGHEAGLLRPAAAAPLFDRLMATVARSGGARSGLALSDRIQPDLTREVAVPAARSRARGKEGISISIS</sequence>
<evidence type="ECO:0000313" key="2">
    <source>
        <dbReference type="Proteomes" id="UP000001937"/>
    </source>
</evidence>
<evidence type="ECO:0000313" key="1">
    <source>
        <dbReference type="EMBL" id="ABD13338.1"/>
    </source>
</evidence>
<dbReference type="HOGENOM" id="CLU_1756451_0_0_11"/>
<dbReference type="AlphaFoldDB" id="Q2J5V4"/>
<reference evidence="1 2" key="1">
    <citation type="journal article" date="2007" name="Genome Res.">
        <title>Genome characteristics of facultatively symbiotic Frankia sp. strains reflect host range and host plant biogeography.</title>
        <authorList>
            <person name="Normand P."/>
            <person name="Lapierre P."/>
            <person name="Tisa L.S."/>
            <person name="Gogarten J.P."/>
            <person name="Alloisio N."/>
            <person name="Bagnarol E."/>
            <person name="Bassi C.A."/>
            <person name="Berry A.M."/>
            <person name="Bickhart D.M."/>
            <person name="Choisne N."/>
            <person name="Couloux A."/>
            <person name="Cournoyer B."/>
            <person name="Cruveiller S."/>
            <person name="Daubin V."/>
            <person name="Demange N."/>
            <person name="Francino M.P."/>
            <person name="Goltsman E."/>
            <person name="Huang Y."/>
            <person name="Kopp O.R."/>
            <person name="Labarre L."/>
            <person name="Lapidus A."/>
            <person name="Lavire C."/>
            <person name="Marechal J."/>
            <person name="Martinez M."/>
            <person name="Mastronunzio J.E."/>
            <person name="Mullin B.C."/>
            <person name="Niemann J."/>
            <person name="Pujic P."/>
            <person name="Rawnsley T."/>
            <person name="Rouy Z."/>
            <person name="Schenowitz C."/>
            <person name="Sellstedt A."/>
            <person name="Tavares F."/>
            <person name="Tomkins J.P."/>
            <person name="Vallenet D."/>
            <person name="Valverde C."/>
            <person name="Wall L.G."/>
            <person name="Wang Y."/>
            <person name="Medigue C."/>
            <person name="Benson D.R."/>
        </authorList>
    </citation>
    <scope>NUCLEOTIDE SEQUENCE [LARGE SCALE GENOMIC DNA]</scope>
    <source>
        <strain evidence="2">DSM 45818 / CECT 9043 / CcI3</strain>
    </source>
</reference>